<dbReference type="Pfam" id="PF10973">
    <property type="entry name" value="DUF2799"/>
    <property type="match status" value="1"/>
</dbReference>
<reference evidence="2" key="1">
    <citation type="submission" date="2024-05" db="EMBL/GenBank/DDBJ databases">
        <title>Genome Sequences of Four Agar- Degrading Marine Bacteria.</title>
        <authorList>
            <person name="Phillips E.K."/>
            <person name="Shaffer J.C."/>
            <person name="Henson M.W."/>
            <person name="Temperton B."/>
            <person name="Thrash C.J."/>
            <person name="Martin M.O."/>
        </authorList>
    </citation>
    <scope>NUCLEOTIDE SEQUENCE</scope>
    <source>
        <strain evidence="2">EKP203</strain>
    </source>
</reference>
<keyword evidence="3" id="KW-1185">Reference proteome</keyword>
<name>A0ABT7Y2A7_9VIBR</name>
<dbReference type="InterPro" id="IPR021242">
    <property type="entry name" value="DUF2799"/>
</dbReference>
<gene>
    <name evidence="2" type="ORF">QWJ08_12395</name>
</gene>
<sequence>MKALCVTTALLLLSACSTVMTPDSVQKSDWQAFGLEQGEKGLIKLSQNKLQDKDTTGQFNSDLYLAYSDGYEVGRGEYCQQSAYMLGVTGRPYYGVCDNINIWFRQDYQSGRLSTAGGY</sequence>
<accession>A0ABT7Y2A7</accession>
<organism evidence="2 3">
    <name type="scientific">Vibrio agarivorans</name>
    <dbReference type="NCBI Taxonomy" id="153622"/>
    <lineage>
        <taxon>Bacteria</taxon>
        <taxon>Pseudomonadati</taxon>
        <taxon>Pseudomonadota</taxon>
        <taxon>Gammaproteobacteria</taxon>
        <taxon>Vibrionales</taxon>
        <taxon>Vibrionaceae</taxon>
        <taxon>Vibrio</taxon>
    </lineage>
</organism>
<keyword evidence="1" id="KW-0732">Signal</keyword>
<evidence type="ECO:0000313" key="2">
    <source>
        <dbReference type="EMBL" id="MDN2482172.1"/>
    </source>
</evidence>
<dbReference type="RefSeq" id="WP_289962206.1">
    <property type="nucleotide sequence ID" value="NZ_JAUEOZ010000001.1"/>
</dbReference>
<comment type="caution">
    <text evidence="2">The sequence shown here is derived from an EMBL/GenBank/DDBJ whole genome shotgun (WGS) entry which is preliminary data.</text>
</comment>
<protein>
    <submittedName>
        <fullName evidence="2">DUF2799 domain-containing protein</fullName>
    </submittedName>
</protein>
<evidence type="ECO:0000313" key="3">
    <source>
        <dbReference type="Proteomes" id="UP001169719"/>
    </source>
</evidence>
<feature type="chain" id="PRO_5045174030" evidence="1">
    <location>
        <begin position="22"/>
        <end position="119"/>
    </location>
</feature>
<dbReference type="EMBL" id="JAUEOZ010000001">
    <property type="protein sequence ID" value="MDN2482172.1"/>
    <property type="molecule type" value="Genomic_DNA"/>
</dbReference>
<dbReference type="Proteomes" id="UP001169719">
    <property type="component" value="Unassembled WGS sequence"/>
</dbReference>
<dbReference type="PROSITE" id="PS51257">
    <property type="entry name" value="PROKAR_LIPOPROTEIN"/>
    <property type="match status" value="1"/>
</dbReference>
<feature type="signal peptide" evidence="1">
    <location>
        <begin position="1"/>
        <end position="21"/>
    </location>
</feature>
<proteinExistence type="predicted"/>
<evidence type="ECO:0000256" key="1">
    <source>
        <dbReference type="SAM" id="SignalP"/>
    </source>
</evidence>